<organism evidence="2 3">
    <name type="scientific">Aspergillus cristatus</name>
    <name type="common">Chinese Fuzhuan brick tea-fermentation fungus</name>
    <name type="synonym">Eurotium cristatum</name>
    <dbReference type="NCBI Taxonomy" id="573508"/>
    <lineage>
        <taxon>Eukaryota</taxon>
        <taxon>Fungi</taxon>
        <taxon>Dikarya</taxon>
        <taxon>Ascomycota</taxon>
        <taxon>Pezizomycotina</taxon>
        <taxon>Eurotiomycetes</taxon>
        <taxon>Eurotiomycetidae</taxon>
        <taxon>Eurotiales</taxon>
        <taxon>Aspergillaceae</taxon>
        <taxon>Aspergillus</taxon>
        <taxon>Aspergillus subgen. Aspergillus</taxon>
    </lineage>
</organism>
<dbReference type="Proteomes" id="UP000094569">
    <property type="component" value="Unassembled WGS sequence"/>
</dbReference>
<keyword evidence="3" id="KW-1185">Reference proteome</keyword>
<dbReference type="AlphaFoldDB" id="A0A1E3BIW6"/>
<feature type="compositionally biased region" description="Polar residues" evidence="1">
    <location>
        <begin position="174"/>
        <end position="186"/>
    </location>
</feature>
<feature type="compositionally biased region" description="Gly residues" evidence="1">
    <location>
        <begin position="77"/>
        <end position="87"/>
    </location>
</feature>
<evidence type="ECO:0000313" key="3">
    <source>
        <dbReference type="Proteomes" id="UP000094569"/>
    </source>
</evidence>
<dbReference type="Gene3D" id="1.10.8.790">
    <property type="entry name" value="RNA-dependent RNA polymerase, slab domain, helical subdomain-like"/>
    <property type="match status" value="1"/>
</dbReference>
<dbReference type="VEuPathDB" id="FungiDB:SI65_03901"/>
<accession>A0A1E3BIW6</accession>
<dbReference type="OrthoDB" id="10055769at2759"/>
<comment type="caution">
    <text evidence="2">The sequence shown here is derived from an EMBL/GenBank/DDBJ whole genome shotgun (WGS) entry which is preliminary data.</text>
</comment>
<proteinExistence type="predicted"/>
<dbReference type="EMBL" id="JXNT01000003">
    <property type="protein sequence ID" value="ODM20848.1"/>
    <property type="molecule type" value="Genomic_DNA"/>
</dbReference>
<protein>
    <submittedName>
        <fullName evidence="2">Uncharacterized protein</fullName>
    </submittedName>
</protein>
<name>A0A1E3BIW6_ASPCR</name>
<gene>
    <name evidence="2" type="ORF">SI65_03901</name>
</gene>
<sequence length="487" mass="54229">MVTATAMAPSTPIRSGKELHQSIESLNEQFTLDLPNPQVYSPSVSAELRNEQEHRKVDVGDLIDNFEEWIVAQTSFAGGGQHGGGSWGARRRNGYTNGYGQSHDFPNPRESTPRRISNDAPAPAPAPGPATVQQPPVLPRSTKRRYSDDEAEYHTAPNSPSKTGEDEFPDPTLDDTTWTQDPTQLVSRSNSSSSQGHVYKSPERGPGSFVERLTAPDPPAFRYDAVPPEQNNARFSFSTTTTSYIEPREDSGLGVSFESNATEPVESLIEAETQYEDSVVGIMLSQEMKTTFSTEAMSETSSARYLEQEEIVAELLRNGPFSLERSFPPSISLRYRYELERIWRAWDVPFDRMLVGDNISFKTYDDFSRWIAGHNQRNGKLLPERSSRRAWDAATGDFKSDKHSEVVVFSWELGWCEPDQPGIMRLRLNPLKTEKTCRFHRRADKTTTTSASAVSAVITTRESSLVADSKTSIAAWAGRGGLSSSRK</sequence>
<feature type="region of interest" description="Disordered" evidence="1">
    <location>
        <begin position="76"/>
        <end position="227"/>
    </location>
</feature>
<evidence type="ECO:0000313" key="2">
    <source>
        <dbReference type="EMBL" id="ODM20848.1"/>
    </source>
</evidence>
<dbReference type="STRING" id="573508.A0A1E3BIW6"/>
<evidence type="ECO:0000256" key="1">
    <source>
        <dbReference type="SAM" id="MobiDB-lite"/>
    </source>
</evidence>
<reference evidence="2 3" key="1">
    <citation type="journal article" date="2016" name="BMC Genomics">
        <title>Comparative genomic and transcriptomic analyses of the Fuzhuan brick tea-fermentation fungus Aspergillus cristatus.</title>
        <authorList>
            <person name="Ge Y."/>
            <person name="Wang Y."/>
            <person name="Liu Y."/>
            <person name="Tan Y."/>
            <person name="Ren X."/>
            <person name="Zhang X."/>
            <person name="Hyde K.D."/>
            <person name="Liu Y."/>
            <person name="Liu Z."/>
        </authorList>
    </citation>
    <scope>NUCLEOTIDE SEQUENCE [LARGE SCALE GENOMIC DNA]</scope>
    <source>
        <strain evidence="2 3">GZAAS20.1005</strain>
    </source>
</reference>